<sequence>MQGAFHAGRHFCSLLDMFLFCILNNPPACHQWSRQVLKTTEKAESCGILTSIMDRIITSGAYIEFYSGSSGPRGFAVNLVYQLYKTATSQLLEQPQLEGTLLPHPVDAHGFLRRLLQSGLCLPVNFFKLCNVQELRTNETTEPFSRFLLALAQWRIEADPQQKVPLPYRAHLALLLNIIFAGAEKLPDLPSRCGLGDPVGNLATKYYRSFEALIKRGHSRLFSQARCLVRRILPKRFFREIVRDKLDSANSFLNTLQERSLQMSEDEFASYQKCLQLINQLPDILRRRLMFMEVNDLSFEIEFILSR</sequence>
<feature type="chain" id="PRO_5018146647" evidence="1">
    <location>
        <begin position="32"/>
        <end position="307"/>
    </location>
</feature>
<feature type="signal peptide" evidence="1">
    <location>
        <begin position="1"/>
        <end position="31"/>
    </location>
</feature>
<dbReference type="Proteomes" id="UP000281553">
    <property type="component" value="Unassembled WGS sequence"/>
</dbReference>
<dbReference type="EMBL" id="UYRU01045060">
    <property type="protein sequence ID" value="VDK88501.1"/>
    <property type="molecule type" value="Genomic_DNA"/>
</dbReference>
<dbReference type="AlphaFoldDB" id="A0A3P6VDH7"/>
<proteinExistence type="predicted"/>
<keyword evidence="3" id="KW-1185">Reference proteome</keyword>
<evidence type="ECO:0000256" key="1">
    <source>
        <dbReference type="SAM" id="SignalP"/>
    </source>
</evidence>
<dbReference type="OrthoDB" id="6256542at2759"/>
<name>A0A3P6VDH7_DIBLA</name>
<evidence type="ECO:0000313" key="2">
    <source>
        <dbReference type="EMBL" id="VDK88501.1"/>
    </source>
</evidence>
<accession>A0A3P6VDH7</accession>
<protein>
    <submittedName>
        <fullName evidence="2">Uncharacterized protein</fullName>
    </submittedName>
</protein>
<organism evidence="2 3">
    <name type="scientific">Dibothriocephalus latus</name>
    <name type="common">Fish tapeworm</name>
    <name type="synonym">Diphyllobothrium latum</name>
    <dbReference type="NCBI Taxonomy" id="60516"/>
    <lineage>
        <taxon>Eukaryota</taxon>
        <taxon>Metazoa</taxon>
        <taxon>Spiralia</taxon>
        <taxon>Lophotrochozoa</taxon>
        <taxon>Platyhelminthes</taxon>
        <taxon>Cestoda</taxon>
        <taxon>Eucestoda</taxon>
        <taxon>Diphyllobothriidea</taxon>
        <taxon>Diphyllobothriidae</taxon>
        <taxon>Dibothriocephalus</taxon>
    </lineage>
</organism>
<gene>
    <name evidence="2" type="ORF">DILT_LOCUS4218</name>
</gene>
<keyword evidence="1" id="KW-0732">Signal</keyword>
<evidence type="ECO:0000313" key="3">
    <source>
        <dbReference type="Proteomes" id="UP000281553"/>
    </source>
</evidence>
<reference evidence="2 3" key="1">
    <citation type="submission" date="2018-11" db="EMBL/GenBank/DDBJ databases">
        <authorList>
            <consortium name="Pathogen Informatics"/>
        </authorList>
    </citation>
    <scope>NUCLEOTIDE SEQUENCE [LARGE SCALE GENOMIC DNA]</scope>
</reference>